<evidence type="ECO:0000256" key="7">
    <source>
        <dbReference type="ARBA" id="ARBA00022676"/>
    </source>
</evidence>
<dbReference type="Pfam" id="PF00912">
    <property type="entry name" value="Transgly"/>
    <property type="match status" value="1"/>
</dbReference>
<feature type="domain" description="Penicillin-binding protein transpeptidase" evidence="18">
    <location>
        <begin position="698"/>
        <end position="916"/>
    </location>
</feature>
<evidence type="ECO:0000259" key="18">
    <source>
        <dbReference type="Pfam" id="PF00905"/>
    </source>
</evidence>
<keyword evidence="11" id="KW-0046">Antibiotic resistance</keyword>
<comment type="catalytic activity">
    <reaction evidence="13">
        <text>Preferential cleavage: (Ac)2-L-Lys-D-Ala-|-D-Ala. Also transpeptidation of peptidyl-alanyl moieties that are N-acyl substituents of D-alanine.</text>
        <dbReference type="EC" id="3.4.16.4"/>
    </reaction>
</comment>
<gene>
    <name evidence="20" type="ORF">JYB65_05200</name>
</gene>
<dbReference type="GO" id="GO:0008658">
    <property type="term" value="F:penicillin binding"/>
    <property type="evidence" value="ECO:0007669"/>
    <property type="project" value="InterPro"/>
</dbReference>
<comment type="catalytic activity">
    <reaction evidence="15">
        <text>[GlcNAc-(1-&gt;4)-Mur2Ac(oyl-L-Ala-gamma-D-Glu-L-Lys-D-Ala-D-Ala)](n)-di-trans,octa-cis-undecaprenyl diphosphate + beta-D-GlcNAc-(1-&gt;4)-Mur2Ac(oyl-L-Ala-gamma-D-Glu-L-Lys-D-Ala-D-Ala)-di-trans,octa-cis-undecaprenyl diphosphate = [GlcNAc-(1-&gt;4)-Mur2Ac(oyl-L-Ala-gamma-D-Glu-L-Lys-D-Ala-D-Ala)](n+1)-di-trans,octa-cis-undecaprenyl diphosphate + di-trans,octa-cis-undecaprenyl diphosphate + H(+)</text>
        <dbReference type="Rhea" id="RHEA:23708"/>
        <dbReference type="Rhea" id="RHEA-COMP:9602"/>
        <dbReference type="Rhea" id="RHEA-COMP:9603"/>
        <dbReference type="ChEBI" id="CHEBI:15378"/>
        <dbReference type="ChEBI" id="CHEBI:58405"/>
        <dbReference type="ChEBI" id="CHEBI:60033"/>
        <dbReference type="ChEBI" id="CHEBI:78435"/>
        <dbReference type="EC" id="2.4.99.28"/>
    </reaction>
</comment>
<evidence type="ECO:0000256" key="13">
    <source>
        <dbReference type="ARBA" id="ARBA00034000"/>
    </source>
</evidence>
<feature type="compositionally biased region" description="Low complexity" evidence="16">
    <location>
        <begin position="1071"/>
        <end position="1095"/>
    </location>
</feature>
<dbReference type="AlphaFoldDB" id="A0A939IIP0"/>
<reference evidence="20" key="1">
    <citation type="submission" date="2021-02" db="EMBL/GenBank/DDBJ databases">
        <title>Abyssanaerobacter marinus gen.nov., sp., nov, anaerobic bacterium isolated from the Onnuri vent field of Indian Ocean and suggestion of Mogibacteriaceae fam. nov., and proposal of reclassification of ambiguous this family's genus member.</title>
        <authorList>
            <person name="Kim Y.J."/>
            <person name="Yang J.-A."/>
        </authorList>
    </citation>
    <scope>NUCLEOTIDE SEQUENCE</scope>
    <source>
        <strain evidence="20">DSM 2634</strain>
    </source>
</reference>
<keyword evidence="17" id="KW-0812">Transmembrane</keyword>
<protein>
    <recommendedName>
        <fullName evidence="4">Penicillin-binding protein 1A</fullName>
        <ecNumber evidence="14">2.4.99.28</ecNumber>
        <ecNumber evidence="3">3.4.16.4</ecNumber>
    </recommendedName>
</protein>
<dbReference type="GO" id="GO:0009002">
    <property type="term" value="F:serine-type D-Ala-D-Ala carboxypeptidase activity"/>
    <property type="evidence" value="ECO:0007669"/>
    <property type="project" value="UniProtKB-EC"/>
</dbReference>
<keyword evidence="17" id="KW-1133">Transmembrane helix</keyword>
<comment type="caution">
    <text evidence="20">The sequence shown here is derived from an EMBL/GenBank/DDBJ whole genome shotgun (WGS) entry which is preliminary data.</text>
</comment>
<dbReference type="Pfam" id="PF00905">
    <property type="entry name" value="Transpeptidase"/>
    <property type="match status" value="1"/>
</dbReference>
<dbReference type="InterPro" id="IPR012338">
    <property type="entry name" value="Beta-lactam/transpept-like"/>
</dbReference>
<dbReference type="GO" id="GO:0006508">
    <property type="term" value="P:proteolysis"/>
    <property type="evidence" value="ECO:0007669"/>
    <property type="project" value="UniProtKB-KW"/>
</dbReference>
<evidence type="ECO:0000256" key="3">
    <source>
        <dbReference type="ARBA" id="ARBA00012448"/>
    </source>
</evidence>
<evidence type="ECO:0000256" key="12">
    <source>
        <dbReference type="ARBA" id="ARBA00023268"/>
    </source>
</evidence>
<keyword evidence="21" id="KW-1185">Reference proteome</keyword>
<dbReference type="EC" id="3.4.16.4" evidence="3"/>
<dbReference type="RefSeq" id="WP_206581530.1">
    <property type="nucleotide sequence ID" value="NZ_JAFJZZ010000001.1"/>
</dbReference>
<dbReference type="InterPro" id="IPR023346">
    <property type="entry name" value="Lysozyme-like_dom_sf"/>
</dbReference>
<keyword evidence="9" id="KW-0378">Hydrolase</keyword>
<dbReference type="InterPro" id="IPR036950">
    <property type="entry name" value="PBP_transglycosylase"/>
</dbReference>
<proteinExistence type="predicted"/>
<dbReference type="InterPro" id="IPR001460">
    <property type="entry name" value="PCN-bd_Tpept"/>
</dbReference>
<feature type="region of interest" description="Disordered" evidence="16">
    <location>
        <begin position="1039"/>
        <end position="1104"/>
    </location>
</feature>
<keyword evidence="8" id="KW-0808">Transferase</keyword>
<evidence type="ECO:0000256" key="15">
    <source>
        <dbReference type="ARBA" id="ARBA00049902"/>
    </source>
</evidence>
<evidence type="ECO:0000256" key="1">
    <source>
        <dbReference type="ARBA" id="ARBA00002624"/>
    </source>
</evidence>
<keyword evidence="5" id="KW-0121">Carboxypeptidase</keyword>
<dbReference type="EMBL" id="JAFJZZ010000001">
    <property type="protein sequence ID" value="MBN7772753.1"/>
    <property type="molecule type" value="Genomic_DNA"/>
</dbReference>
<feature type="region of interest" description="Disordered" evidence="16">
    <location>
        <begin position="51"/>
        <end position="112"/>
    </location>
</feature>
<feature type="transmembrane region" description="Helical" evidence="17">
    <location>
        <begin position="122"/>
        <end position="146"/>
    </location>
</feature>
<dbReference type="InterPro" id="IPR050396">
    <property type="entry name" value="Glycosyltr_51/Transpeptidase"/>
</dbReference>
<dbReference type="GO" id="GO:0005886">
    <property type="term" value="C:plasma membrane"/>
    <property type="evidence" value="ECO:0007669"/>
    <property type="project" value="UniProtKB-SubCell"/>
</dbReference>
<evidence type="ECO:0000313" key="21">
    <source>
        <dbReference type="Proteomes" id="UP000664545"/>
    </source>
</evidence>
<accession>A0A939IIP0</accession>
<dbReference type="GO" id="GO:0008955">
    <property type="term" value="F:peptidoglycan glycosyltransferase activity"/>
    <property type="evidence" value="ECO:0007669"/>
    <property type="project" value="UniProtKB-EC"/>
</dbReference>
<name>A0A939IIP0_CLOAM</name>
<feature type="compositionally biased region" description="Polar residues" evidence="16">
    <location>
        <begin position="1059"/>
        <end position="1070"/>
    </location>
</feature>
<dbReference type="SUPFAM" id="SSF53955">
    <property type="entry name" value="Lysozyme-like"/>
    <property type="match status" value="1"/>
</dbReference>
<dbReference type="EC" id="2.4.99.28" evidence="14"/>
<keyword evidence="12" id="KW-0511">Multifunctional enzyme</keyword>
<keyword evidence="17" id="KW-0472">Membrane</keyword>
<dbReference type="PANTHER" id="PTHR32282:SF33">
    <property type="entry name" value="PEPTIDOGLYCAN GLYCOSYLTRANSFERASE"/>
    <property type="match status" value="1"/>
</dbReference>
<keyword evidence="7" id="KW-0328">Glycosyltransferase</keyword>
<dbReference type="GO" id="GO:0046677">
    <property type="term" value="P:response to antibiotic"/>
    <property type="evidence" value="ECO:0007669"/>
    <property type="project" value="UniProtKB-KW"/>
</dbReference>
<evidence type="ECO:0000256" key="8">
    <source>
        <dbReference type="ARBA" id="ARBA00022679"/>
    </source>
</evidence>
<dbReference type="Gene3D" id="3.40.710.10">
    <property type="entry name" value="DD-peptidase/beta-lactamase superfamily"/>
    <property type="match status" value="2"/>
</dbReference>
<evidence type="ECO:0000256" key="14">
    <source>
        <dbReference type="ARBA" id="ARBA00044770"/>
    </source>
</evidence>
<dbReference type="Proteomes" id="UP000664545">
    <property type="component" value="Unassembled WGS sequence"/>
</dbReference>
<keyword evidence="6" id="KW-0645">Protease</keyword>
<dbReference type="Gene3D" id="1.10.3810.10">
    <property type="entry name" value="Biosynthetic peptidoglycan transglycosylase-like"/>
    <property type="match status" value="1"/>
</dbReference>
<comment type="function">
    <text evidence="1">Cell wall formation. Synthesis of cross-linked peptidoglycan from the lipid intermediates. The enzyme has a penicillin-insensitive transglycosylase N-terminal domain (formation of linear glycan strands) and a penicillin-sensitive transpeptidase C-terminal domain (cross-linking of the peptide subunits).</text>
</comment>
<keyword evidence="10" id="KW-0735">Signal-anchor</keyword>
<evidence type="ECO:0000256" key="16">
    <source>
        <dbReference type="SAM" id="MobiDB-lite"/>
    </source>
</evidence>
<evidence type="ECO:0000256" key="10">
    <source>
        <dbReference type="ARBA" id="ARBA00022968"/>
    </source>
</evidence>
<dbReference type="SUPFAM" id="SSF56601">
    <property type="entry name" value="beta-lactamase/transpeptidase-like"/>
    <property type="match status" value="1"/>
</dbReference>
<feature type="domain" description="Glycosyl transferase family 51" evidence="19">
    <location>
        <begin position="173"/>
        <end position="341"/>
    </location>
</feature>
<comment type="subcellular location">
    <subcellularLocation>
        <location evidence="2">Cell membrane</location>
        <topology evidence="2">Single-pass type II membrane protein</topology>
    </subcellularLocation>
</comment>
<evidence type="ECO:0000256" key="9">
    <source>
        <dbReference type="ARBA" id="ARBA00022801"/>
    </source>
</evidence>
<evidence type="ECO:0000256" key="5">
    <source>
        <dbReference type="ARBA" id="ARBA00022645"/>
    </source>
</evidence>
<evidence type="ECO:0000313" key="20">
    <source>
        <dbReference type="EMBL" id="MBN7772753.1"/>
    </source>
</evidence>
<evidence type="ECO:0000259" key="19">
    <source>
        <dbReference type="Pfam" id="PF00912"/>
    </source>
</evidence>
<evidence type="ECO:0000256" key="6">
    <source>
        <dbReference type="ARBA" id="ARBA00022670"/>
    </source>
</evidence>
<evidence type="ECO:0000256" key="2">
    <source>
        <dbReference type="ARBA" id="ARBA00004401"/>
    </source>
</evidence>
<dbReference type="InterPro" id="IPR001264">
    <property type="entry name" value="Glyco_trans_51"/>
</dbReference>
<organism evidence="20 21">
    <name type="scientific">Clostridium aminobutyricum</name>
    <dbReference type="NCBI Taxonomy" id="33953"/>
    <lineage>
        <taxon>Bacteria</taxon>
        <taxon>Bacillati</taxon>
        <taxon>Bacillota</taxon>
        <taxon>Clostridia</taxon>
        <taxon>Eubacteriales</taxon>
        <taxon>Clostridiaceae</taxon>
        <taxon>Clostridium</taxon>
    </lineage>
</organism>
<evidence type="ECO:0000256" key="17">
    <source>
        <dbReference type="SAM" id="Phobius"/>
    </source>
</evidence>
<dbReference type="PANTHER" id="PTHR32282">
    <property type="entry name" value="BINDING PROTEIN TRANSPEPTIDASE, PUTATIVE-RELATED"/>
    <property type="match status" value="1"/>
</dbReference>
<feature type="compositionally biased region" description="Basic and acidic residues" evidence="16">
    <location>
        <begin position="51"/>
        <end position="80"/>
    </location>
</feature>
<sequence length="1104" mass="121968">MSDEFNKDSKENQDKLKKIDDFFSQFEEKQNDSHTDIDDFLSKFDEMEKKQHAEKEAIIEQRRTRMDRLNEKKSKKDDSPFTKLGSVFSSRTSKEEEANEQMENSKTTKKGKKKHRLNIKKFLLFLFGACVLGGITLVAFTISVIAEAPEVNPDNIYTLLNESSVLYDDQGNVIENVFASGEGARTNVTYDEIPDNVINAFVALEDKTFWKHHGFNFIRILGAIKEGILSGDNISGTSTITQQLARNIYLTDIKSEHSLKRKIKEAYYTVLLEKHLTKKQIIEAYLNTIYLGGGAYGVQAASEAYFSKDIKDLDLLESASLAALPQAPHSYALIKKLNPEDVEDPESDNILLKGDVFTYVFNDISKSRRELCLKFMKEQEYITEEQESDALKENLRDHLKSSAAASSDISSYFADYVLDQVTQSLMDEMNISYEEATQRVYSSGLQIHTTLNSDIQKIAEKEFSNKSNFPGVANLKKDKSGNVISDSGNIMLYSYNNYFNENGNFVLNNDEYKFNSDHSLTLYKGKRLTFSNIKSNNKMDYSIDFKNMYTIDDGIFYSIGGGVISIPQEYKSKDTDGNLVISAQFFKDKPNVLDSSSNGITVSSDYYTLRQKVVQPQSAMVITDPYTGAIKAMVGGRNTVGKLLFNRATSTRQPGSSIKPISVYGPALQYSVDSLNSGTTLNYKDSSGVSKLFGDYFTAASVIDDTPLTIQGKLWPKNWYSGYKGLYTLRTSVEQSVNVNAVRIFQELGVQRSLTFLKKLGVTSVVESGDSNDMNAAALALGGMTHGISPLEMSAAYGAFVNDGKYTEPISFTKVTNKRGELLLENDANSTQVMDPGVAFIMRDILLGVVSHGLGSGASISTQPAGGKTGTTTDNYDAWFVGFTPQYSASVWIGNDVNIELSQGSASAAKLWGKIMGQVGARTPKETYHGAPSNVISVGIDMKSGKLPSELSYLDPRSTVRNEYFIAGTEPKTTDNVHTYVTVCTESGYLATPACHSTKTVLGVKRPYGINRAVGDSSYEVPHYYCNIHNTNTGAYPIDPNANGSYTFEGVQPPATPGDTEQNPDENQNPNGNSDQNHSGNGNGNDGNTDENGNSTIPDWIRVN</sequence>
<evidence type="ECO:0000256" key="4">
    <source>
        <dbReference type="ARBA" id="ARBA00018638"/>
    </source>
</evidence>
<evidence type="ECO:0000256" key="11">
    <source>
        <dbReference type="ARBA" id="ARBA00023251"/>
    </source>
</evidence>